<keyword evidence="2" id="KW-0808">Transferase</keyword>
<evidence type="ECO:0000256" key="5">
    <source>
        <dbReference type="ARBA" id="ARBA00022840"/>
    </source>
</evidence>
<dbReference type="PROSITE" id="PS50011">
    <property type="entry name" value="PROTEIN_KINASE_DOM"/>
    <property type="match status" value="1"/>
</dbReference>
<keyword evidence="1 7" id="KW-0723">Serine/threonine-protein kinase</keyword>
<dbReference type="FunFam" id="1.10.510.10:FF:000084">
    <property type="entry name" value="Wall-associated receptor kinase 2"/>
    <property type="match status" value="1"/>
</dbReference>
<feature type="domain" description="Protein kinase" evidence="8">
    <location>
        <begin position="35"/>
        <end position="314"/>
    </location>
</feature>
<evidence type="ECO:0000313" key="9">
    <source>
        <dbReference type="EMBL" id="KAJ9550798.1"/>
    </source>
</evidence>
<evidence type="ECO:0000256" key="7">
    <source>
        <dbReference type="RuleBase" id="RU000304"/>
    </source>
</evidence>
<evidence type="ECO:0000256" key="6">
    <source>
        <dbReference type="PROSITE-ProRule" id="PRU10141"/>
    </source>
</evidence>
<dbReference type="InterPro" id="IPR001245">
    <property type="entry name" value="Ser-Thr/Tyr_kinase_cat_dom"/>
</dbReference>
<organism evidence="9 10">
    <name type="scientific">Centaurea solstitialis</name>
    <name type="common">yellow star-thistle</name>
    <dbReference type="NCBI Taxonomy" id="347529"/>
    <lineage>
        <taxon>Eukaryota</taxon>
        <taxon>Viridiplantae</taxon>
        <taxon>Streptophyta</taxon>
        <taxon>Embryophyta</taxon>
        <taxon>Tracheophyta</taxon>
        <taxon>Spermatophyta</taxon>
        <taxon>Magnoliopsida</taxon>
        <taxon>eudicotyledons</taxon>
        <taxon>Gunneridae</taxon>
        <taxon>Pentapetalae</taxon>
        <taxon>asterids</taxon>
        <taxon>campanulids</taxon>
        <taxon>Asterales</taxon>
        <taxon>Asteraceae</taxon>
        <taxon>Carduoideae</taxon>
        <taxon>Cardueae</taxon>
        <taxon>Centaureinae</taxon>
        <taxon>Centaurea</taxon>
    </lineage>
</organism>
<dbReference type="EMBL" id="JARYMX010000004">
    <property type="protein sequence ID" value="KAJ9550798.1"/>
    <property type="molecule type" value="Genomic_DNA"/>
</dbReference>
<dbReference type="AlphaFoldDB" id="A0AA38SY09"/>
<keyword evidence="5 6" id="KW-0067">ATP-binding</keyword>
<comment type="similarity">
    <text evidence="7">Belongs to the protein kinase superfamily.</text>
</comment>
<dbReference type="PROSITE" id="PS00108">
    <property type="entry name" value="PROTEIN_KINASE_ST"/>
    <property type="match status" value="1"/>
</dbReference>
<dbReference type="Pfam" id="PF07714">
    <property type="entry name" value="PK_Tyr_Ser-Thr"/>
    <property type="match status" value="1"/>
</dbReference>
<dbReference type="GO" id="GO:0005886">
    <property type="term" value="C:plasma membrane"/>
    <property type="evidence" value="ECO:0007669"/>
    <property type="project" value="TreeGrafter"/>
</dbReference>
<dbReference type="Gene3D" id="1.10.510.10">
    <property type="entry name" value="Transferase(Phosphotransferase) domain 1"/>
    <property type="match status" value="1"/>
</dbReference>
<dbReference type="GO" id="GO:0004714">
    <property type="term" value="F:transmembrane receptor protein tyrosine kinase activity"/>
    <property type="evidence" value="ECO:0007669"/>
    <property type="project" value="InterPro"/>
</dbReference>
<accession>A0AA38SY09</accession>
<dbReference type="PANTHER" id="PTHR27003">
    <property type="entry name" value="OS07G0166700 PROTEIN"/>
    <property type="match status" value="1"/>
</dbReference>
<gene>
    <name evidence="9" type="ORF">OSB04_014843</name>
</gene>
<keyword evidence="10" id="KW-1185">Reference proteome</keyword>
<dbReference type="InterPro" id="IPR000719">
    <property type="entry name" value="Prot_kinase_dom"/>
</dbReference>
<keyword evidence="3 6" id="KW-0547">Nucleotide-binding</keyword>
<dbReference type="Proteomes" id="UP001172457">
    <property type="component" value="Chromosome 4"/>
</dbReference>
<evidence type="ECO:0000256" key="1">
    <source>
        <dbReference type="ARBA" id="ARBA00022527"/>
    </source>
</evidence>
<dbReference type="GO" id="GO:0004674">
    <property type="term" value="F:protein serine/threonine kinase activity"/>
    <property type="evidence" value="ECO:0007669"/>
    <property type="project" value="UniProtKB-KW"/>
</dbReference>
<dbReference type="PANTHER" id="PTHR27003:SF342">
    <property type="entry name" value="TYROSINE-PROTEIN KINASE, CSF-1_PDGF RECEPTOR FAMILY-RELATED"/>
    <property type="match status" value="1"/>
</dbReference>
<evidence type="ECO:0000259" key="8">
    <source>
        <dbReference type="PROSITE" id="PS50011"/>
    </source>
</evidence>
<name>A0AA38SY09_9ASTR</name>
<evidence type="ECO:0000256" key="4">
    <source>
        <dbReference type="ARBA" id="ARBA00022777"/>
    </source>
</evidence>
<proteinExistence type="inferred from homology"/>
<comment type="caution">
    <text evidence="9">The sequence shown here is derived from an EMBL/GenBank/DDBJ whole genome shotgun (WGS) entry which is preliminary data.</text>
</comment>
<dbReference type="SMART" id="SM00220">
    <property type="entry name" value="S_TKc"/>
    <property type="match status" value="1"/>
</dbReference>
<dbReference type="Gene3D" id="3.30.200.20">
    <property type="entry name" value="Phosphorylase Kinase, domain 1"/>
    <property type="match status" value="1"/>
</dbReference>
<dbReference type="GO" id="GO:0005524">
    <property type="term" value="F:ATP binding"/>
    <property type="evidence" value="ECO:0007669"/>
    <property type="project" value="UniProtKB-UniRule"/>
</dbReference>
<dbReference type="SUPFAM" id="SSF56112">
    <property type="entry name" value="Protein kinase-like (PK-like)"/>
    <property type="match status" value="1"/>
</dbReference>
<protein>
    <recommendedName>
        <fullName evidence="8">Protein kinase domain-containing protein</fullName>
    </recommendedName>
</protein>
<dbReference type="CDD" id="cd14066">
    <property type="entry name" value="STKc_IRAK"/>
    <property type="match status" value="1"/>
</dbReference>
<reference evidence="9" key="1">
    <citation type="submission" date="2023-03" db="EMBL/GenBank/DDBJ databases">
        <title>Chromosome-scale reference genome and RAD-based genetic map of yellow starthistle (Centaurea solstitialis) reveal putative structural variation and QTLs associated with invader traits.</title>
        <authorList>
            <person name="Reatini B."/>
            <person name="Cang F.A."/>
            <person name="Jiang Q."/>
            <person name="Mckibben M.T.W."/>
            <person name="Barker M.S."/>
            <person name="Rieseberg L.H."/>
            <person name="Dlugosch K.M."/>
        </authorList>
    </citation>
    <scope>NUCLEOTIDE SEQUENCE</scope>
    <source>
        <strain evidence="9">CAN-66</strain>
        <tissue evidence="9">Leaf</tissue>
    </source>
</reference>
<evidence type="ECO:0000256" key="2">
    <source>
        <dbReference type="ARBA" id="ARBA00022679"/>
    </source>
</evidence>
<dbReference type="InterPro" id="IPR008271">
    <property type="entry name" value="Ser/Thr_kinase_AS"/>
</dbReference>
<dbReference type="InterPro" id="IPR017441">
    <property type="entry name" value="Protein_kinase_ATP_BS"/>
</dbReference>
<dbReference type="PROSITE" id="PS00107">
    <property type="entry name" value="PROTEIN_KINASE_ATP"/>
    <property type="match status" value="1"/>
</dbReference>
<dbReference type="InterPro" id="IPR011009">
    <property type="entry name" value="Kinase-like_dom_sf"/>
</dbReference>
<sequence>MDVMESEPSSSNSLQESQPCRPFVFPEIQQATNDFDESLIIGRGGFGKVYKGNITNGSSVVVAAIKRLDTMSNQGATEFWAEVEMLSKLRHCNLVSLFGYCNYEKEMILVYEYMPNGTLEDHLHKLGTPLSWLQRLNICVGAARGLHYLHTGTGIDIGVIHRDVKSSNILLNESWAAKISDFGLSKVGPTNQPSTYVNTLVKGTFGYLDPDYYETGKLTRKSDVYALGVVLLEVLCRKPAVDRSDEEQWLNLARWAQETIKEGNLKHIIDPDIRGQISPKCLKEFVRIIKRCLHNNPQQRSTMAGVLVSLESVLTIQEKFNNSLELAGKTIFGRMADMIPFPSKIENSGISNSFRIFLCIFFKILHIDWTRPGTTKPDLWLSPHAHRLACLLPGPESTRRPAQSLGIAEVLLPWFEPETNGYHPLSPSLLPLELHLFDMAFTSNLPFARNTFCSLNILKKILQQLHVKGVKSEKEEGRRRIY</sequence>
<dbReference type="GO" id="GO:0009506">
    <property type="term" value="C:plasmodesma"/>
    <property type="evidence" value="ECO:0007669"/>
    <property type="project" value="TreeGrafter"/>
</dbReference>
<keyword evidence="4" id="KW-0418">Kinase</keyword>
<dbReference type="InterPro" id="IPR045272">
    <property type="entry name" value="ANXUR1/2-like"/>
</dbReference>
<evidence type="ECO:0000313" key="10">
    <source>
        <dbReference type="Proteomes" id="UP001172457"/>
    </source>
</evidence>
<evidence type="ECO:0000256" key="3">
    <source>
        <dbReference type="ARBA" id="ARBA00022741"/>
    </source>
</evidence>
<feature type="binding site" evidence="6">
    <location>
        <position position="66"/>
    </location>
    <ligand>
        <name>ATP</name>
        <dbReference type="ChEBI" id="CHEBI:30616"/>
    </ligand>
</feature>
<dbReference type="FunFam" id="3.30.200.20:FF:000039">
    <property type="entry name" value="receptor-like protein kinase FERONIA"/>
    <property type="match status" value="1"/>
</dbReference>